<sequence>MLCFTIKRNTAGLVRFWEKAGGHIRMMKWIKEWVPVILLAIVLSVTIRTYIGEAVVVPSGSMLPTIHINDRLAVDKMTSTENLKHGDIVVFYPPLPEKKGERFIKRLIGMGGDTIEVKDGALYRNGEKVDEPYIREPMKYDFGPITVPKGKFFFLGDNRNESYDSHLWPEPFVDESAIEGKARFRFYPFTDMQSM</sequence>
<dbReference type="PANTHER" id="PTHR43390:SF1">
    <property type="entry name" value="CHLOROPLAST PROCESSING PEPTIDASE"/>
    <property type="match status" value="1"/>
</dbReference>
<evidence type="ECO:0000313" key="10">
    <source>
        <dbReference type="Proteomes" id="UP000016511"/>
    </source>
</evidence>
<feature type="active site" evidence="6">
    <location>
        <position position="105"/>
    </location>
</feature>
<comment type="similarity">
    <text evidence="3 7">Belongs to the peptidase S26 family.</text>
</comment>
<evidence type="ECO:0000256" key="5">
    <source>
        <dbReference type="ARBA" id="ARBA00022801"/>
    </source>
</evidence>
<dbReference type="GO" id="GO:0009003">
    <property type="term" value="F:signal peptidase activity"/>
    <property type="evidence" value="ECO:0007669"/>
    <property type="project" value="UniProtKB-EC"/>
</dbReference>
<reference evidence="9 10" key="1">
    <citation type="submission" date="2013-08" db="EMBL/GenBank/DDBJ databases">
        <authorList>
            <person name="Weinstock G."/>
            <person name="Sodergren E."/>
            <person name="Wylie T."/>
            <person name="Fulton L."/>
            <person name="Fulton R."/>
            <person name="Fronick C."/>
            <person name="O'Laughlin M."/>
            <person name="Godfrey J."/>
            <person name="Miner T."/>
            <person name="Herter B."/>
            <person name="Appelbaum E."/>
            <person name="Cordes M."/>
            <person name="Lek S."/>
            <person name="Wollam A."/>
            <person name="Pepin K.H."/>
            <person name="Palsikar V.B."/>
            <person name="Mitreva M."/>
            <person name="Wilson R.K."/>
        </authorList>
    </citation>
    <scope>NUCLEOTIDE SEQUENCE [LARGE SCALE GENOMIC DNA]</scope>
    <source>
        <strain evidence="9 10">ATCC 12856</strain>
    </source>
</reference>
<evidence type="ECO:0000259" key="8">
    <source>
        <dbReference type="Pfam" id="PF10502"/>
    </source>
</evidence>
<dbReference type="InterPro" id="IPR019757">
    <property type="entry name" value="Pept_S26A_signal_pept_1_Lys-AS"/>
</dbReference>
<dbReference type="SUPFAM" id="SSF51306">
    <property type="entry name" value="LexA/Signal peptidase"/>
    <property type="match status" value="1"/>
</dbReference>
<keyword evidence="7" id="KW-0645">Protease</keyword>
<dbReference type="NCBIfam" id="TIGR02227">
    <property type="entry name" value="sigpep_I_bact"/>
    <property type="match status" value="1"/>
</dbReference>
<dbReference type="CDD" id="cd06530">
    <property type="entry name" value="S26_SPase_I"/>
    <property type="match status" value="1"/>
</dbReference>
<evidence type="ECO:0000313" key="9">
    <source>
        <dbReference type="EMBL" id="ERI07919.1"/>
    </source>
</evidence>
<dbReference type="AlphaFoldDB" id="U1WH76"/>
<dbReference type="Proteomes" id="UP000016511">
    <property type="component" value="Unassembled WGS sequence"/>
</dbReference>
<dbReference type="Gene3D" id="2.10.109.10">
    <property type="entry name" value="Umud Fragment, subunit A"/>
    <property type="match status" value="1"/>
</dbReference>
<evidence type="ECO:0000256" key="1">
    <source>
        <dbReference type="ARBA" id="ARBA00000677"/>
    </source>
</evidence>
<accession>U1WH76</accession>
<evidence type="ECO:0000256" key="3">
    <source>
        <dbReference type="ARBA" id="ARBA00009370"/>
    </source>
</evidence>
<organism evidence="9 10">
    <name type="scientific">Aneurinibacillus aneurinilyticus ATCC 12856</name>
    <dbReference type="NCBI Taxonomy" id="649747"/>
    <lineage>
        <taxon>Bacteria</taxon>
        <taxon>Bacillati</taxon>
        <taxon>Bacillota</taxon>
        <taxon>Bacilli</taxon>
        <taxon>Bacillales</taxon>
        <taxon>Paenibacillaceae</taxon>
        <taxon>Aneurinibacillus group</taxon>
        <taxon>Aneurinibacillus</taxon>
    </lineage>
</organism>
<dbReference type="InterPro" id="IPR036286">
    <property type="entry name" value="LexA/Signal_pep-like_sf"/>
</dbReference>
<protein>
    <recommendedName>
        <fullName evidence="4 7">Signal peptidase I</fullName>
        <ecNumber evidence="4 7">3.4.21.89</ecNumber>
    </recommendedName>
</protein>
<dbReference type="STRING" id="649747.HMPREF0083_03927"/>
<comment type="catalytic activity">
    <reaction evidence="1 7">
        <text>Cleavage of hydrophobic, N-terminal signal or leader sequences from secreted and periplasmic proteins.</text>
        <dbReference type="EC" id="3.4.21.89"/>
    </reaction>
</comment>
<comment type="subcellular location">
    <subcellularLocation>
        <location evidence="2">Cell membrane</location>
        <topology evidence="2">Single-pass type II membrane protein</topology>
    </subcellularLocation>
    <subcellularLocation>
        <location evidence="7">Membrane</location>
        <topology evidence="7">Single-pass type II membrane protein</topology>
    </subcellularLocation>
</comment>
<dbReference type="InterPro" id="IPR019533">
    <property type="entry name" value="Peptidase_S26"/>
</dbReference>
<keyword evidence="10" id="KW-1185">Reference proteome</keyword>
<dbReference type="InterPro" id="IPR019758">
    <property type="entry name" value="Pept_S26A_signal_pept_1_CS"/>
</dbReference>
<dbReference type="Pfam" id="PF10502">
    <property type="entry name" value="Peptidase_S26"/>
    <property type="match status" value="1"/>
</dbReference>
<dbReference type="PRINTS" id="PR00727">
    <property type="entry name" value="LEADERPTASE"/>
</dbReference>
<dbReference type="GO" id="GO:0004252">
    <property type="term" value="F:serine-type endopeptidase activity"/>
    <property type="evidence" value="ECO:0007669"/>
    <property type="project" value="InterPro"/>
</dbReference>
<feature type="domain" description="Peptidase S26" evidence="8">
    <location>
        <begin position="31"/>
        <end position="187"/>
    </location>
</feature>
<dbReference type="GO" id="GO:0005886">
    <property type="term" value="C:plasma membrane"/>
    <property type="evidence" value="ECO:0007669"/>
    <property type="project" value="UniProtKB-SubCell"/>
</dbReference>
<dbReference type="eggNOG" id="COG0681">
    <property type="taxonomic scope" value="Bacteria"/>
</dbReference>
<proteinExistence type="inferred from homology"/>
<evidence type="ECO:0000256" key="2">
    <source>
        <dbReference type="ARBA" id="ARBA00004401"/>
    </source>
</evidence>
<dbReference type="EC" id="3.4.21.89" evidence="4 7"/>
<evidence type="ECO:0000256" key="7">
    <source>
        <dbReference type="RuleBase" id="RU362042"/>
    </source>
</evidence>
<feature type="transmembrane region" description="Helical" evidence="7">
    <location>
        <begin position="33"/>
        <end position="51"/>
    </location>
</feature>
<dbReference type="PROSITE" id="PS00760">
    <property type="entry name" value="SPASE_I_2"/>
    <property type="match status" value="1"/>
</dbReference>
<evidence type="ECO:0000256" key="4">
    <source>
        <dbReference type="ARBA" id="ARBA00013208"/>
    </source>
</evidence>
<keyword evidence="7" id="KW-1133">Transmembrane helix</keyword>
<keyword evidence="5 7" id="KW-0378">Hydrolase</keyword>
<keyword evidence="7" id="KW-0472">Membrane</keyword>
<dbReference type="EMBL" id="AWSJ01000237">
    <property type="protein sequence ID" value="ERI07919.1"/>
    <property type="molecule type" value="Genomic_DNA"/>
</dbReference>
<dbReference type="PATRIC" id="fig|649747.3.peg.3567"/>
<dbReference type="InterPro" id="IPR000223">
    <property type="entry name" value="Pept_S26A_signal_pept_1"/>
</dbReference>
<dbReference type="PANTHER" id="PTHR43390">
    <property type="entry name" value="SIGNAL PEPTIDASE I"/>
    <property type="match status" value="1"/>
</dbReference>
<evidence type="ECO:0000256" key="6">
    <source>
        <dbReference type="PIRSR" id="PIRSR600223-1"/>
    </source>
</evidence>
<gene>
    <name evidence="9" type="ORF">HMPREF0083_03927</name>
</gene>
<feature type="active site" evidence="6">
    <location>
        <position position="61"/>
    </location>
</feature>
<dbReference type="GO" id="GO:0006465">
    <property type="term" value="P:signal peptide processing"/>
    <property type="evidence" value="ECO:0007669"/>
    <property type="project" value="InterPro"/>
</dbReference>
<dbReference type="PROSITE" id="PS00761">
    <property type="entry name" value="SPASE_I_3"/>
    <property type="match status" value="1"/>
</dbReference>
<name>U1WH76_ANEAE</name>
<dbReference type="HOGENOM" id="CLU_028723_5_1_9"/>
<comment type="caution">
    <text evidence="9">The sequence shown here is derived from an EMBL/GenBank/DDBJ whole genome shotgun (WGS) entry which is preliminary data.</text>
</comment>
<keyword evidence="7" id="KW-0812">Transmembrane</keyword>